<evidence type="ECO:0000313" key="4">
    <source>
        <dbReference type="EMBL" id="KJY99628.1"/>
    </source>
</evidence>
<gene>
    <name evidence="4" type="ORF">TW72_08175</name>
</gene>
<dbReference type="GO" id="GO:0003887">
    <property type="term" value="F:DNA-directed DNA polymerase activity"/>
    <property type="evidence" value="ECO:0007669"/>
    <property type="project" value="UniProtKB-KW"/>
</dbReference>
<keyword evidence="2" id="KW-0808">Transferase</keyword>
<dbReference type="InterPro" id="IPR027417">
    <property type="entry name" value="P-loop_NTPase"/>
</dbReference>
<keyword evidence="5" id="KW-1185">Reference proteome</keyword>
<evidence type="ECO:0000256" key="2">
    <source>
        <dbReference type="ARBA" id="ARBA00022932"/>
    </source>
</evidence>
<accession>A0A0F4PX32</accession>
<dbReference type="Gene3D" id="3.40.50.300">
    <property type="entry name" value="P-loop containing nucleotide triphosphate hydrolases"/>
    <property type="match status" value="1"/>
</dbReference>
<dbReference type="Pfam" id="PF13177">
    <property type="entry name" value="DNA_pol3_delta2"/>
    <property type="match status" value="1"/>
</dbReference>
<keyword evidence="2" id="KW-0239">DNA-directed DNA polymerase</keyword>
<dbReference type="NCBIfam" id="TIGR00678">
    <property type="entry name" value="holB"/>
    <property type="match status" value="1"/>
</dbReference>
<dbReference type="OrthoDB" id="9811073at2"/>
<comment type="caution">
    <text evidence="4">The sequence shown here is derived from an EMBL/GenBank/DDBJ whole genome shotgun (WGS) entry which is preliminary data.</text>
</comment>
<reference evidence="4 5" key="1">
    <citation type="journal article" date="2015" name="BMC Genomics">
        <title>Genome mining reveals unlocked bioactive potential of marine Gram-negative bacteria.</title>
        <authorList>
            <person name="Machado H."/>
            <person name="Sonnenschein E.C."/>
            <person name="Melchiorsen J."/>
            <person name="Gram L."/>
        </authorList>
    </citation>
    <scope>NUCLEOTIDE SEQUENCE [LARGE SCALE GENOMIC DNA]</scope>
    <source>
        <strain evidence="4 5">S3137</strain>
    </source>
</reference>
<dbReference type="InterPro" id="IPR004622">
    <property type="entry name" value="DNA_pol_HolB"/>
</dbReference>
<keyword evidence="2" id="KW-0548">Nucleotidyltransferase</keyword>
<dbReference type="GO" id="GO:0008408">
    <property type="term" value="F:3'-5' exonuclease activity"/>
    <property type="evidence" value="ECO:0007669"/>
    <property type="project" value="InterPro"/>
</dbReference>
<protein>
    <recommendedName>
        <fullName evidence="1">DNA-directed DNA polymerase</fullName>
        <ecNumber evidence="1">2.7.7.7</ecNumber>
    </recommendedName>
</protein>
<dbReference type="PATRIC" id="fig|151081.8.peg.557"/>
<dbReference type="GeneID" id="58228464"/>
<evidence type="ECO:0000313" key="5">
    <source>
        <dbReference type="Proteomes" id="UP000033664"/>
    </source>
</evidence>
<dbReference type="GO" id="GO:0006261">
    <property type="term" value="P:DNA-templated DNA replication"/>
    <property type="evidence" value="ECO:0007669"/>
    <property type="project" value="TreeGrafter"/>
</dbReference>
<dbReference type="AlphaFoldDB" id="A0A0F4PX32"/>
<sequence length="299" mass="33324">MYPWLSAIGQQYARQFAQGRLHHAHLLYGPQGVGKRALAEYLSEALLCHHNEGMHPCGQCKSCQLNQAGTHPDSLVLSDEGASIGVDSVRAISDFVHHSAQQAGAKCIIVPEAQRMTVAASNALLKTLEEPNAHCYLWLLSSDSATLPATILSRCAKQHVYVDDEHAVQQWLTHHAAMAMASAFAKHFISQPLLLKHWQDNDELEQIQTLYQAVSQLQNGTDGHKLVDILTQNSQYIAIFRLFVSQFLLQQSQKGASFASLQRCEQQLQRFSETLTQTSGLNITLAVSQLLRTLRREFQ</sequence>
<evidence type="ECO:0000256" key="3">
    <source>
        <dbReference type="ARBA" id="ARBA00049244"/>
    </source>
</evidence>
<dbReference type="EC" id="2.7.7.7" evidence="1"/>
<evidence type="ECO:0000256" key="1">
    <source>
        <dbReference type="ARBA" id="ARBA00012417"/>
    </source>
</evidence>
<dbReference type="PANTHER" id="PTHR11669:SF8">
    <property type="entry name" value="DNA POLYMERASE III SUBUNIT DELTA"/>
    <property type="match status" value="1"/>
</dbReference>
<dbReference type="EMBL" id="JXXZ01000007">
    <property type="protein sequence ID" value="KJY99628.1"/>
    <property type="molecule type" value="Genomic_DNA"/>
</dbReference>
<dbReference type="InterPro" id="IPR050238">
    <property type="entry name" value="DNA_Rep/Repair_Clamp_Loader"/>
</dbReference>
<dbReference type="eggNOG" id="COG0470">
    <property type="taxonomic scope" value="Bacteria"/>
</dbReference>
<dbReference type="SUPFAM" id="SSF52540">
    <property type="entry name" value="P-loop containing nucleoside triphosphate hydrolases"/>
    <property type="match status" value="1"/>
</dbReference>
<dbReference type="PANTHER" id="PTHR11669">
    <property type="entry name" value="REPLICATION FACTOR C / DNA POLYMERASE III GAMMA-TAU SUBUNIT"/>
    <property type="match status" value="1"/>
</dbReference>
<organism evidence="4 5">
    <name type="scientific">Pseudoalteromonas ruthenica</name>
    <dbReference type="NCBI Taxonomy" id="151081"/>
    <lineage>
        <taxon>Bacteria</taxon>
        <taxon>Pseudomonadati</taxon>
        <taxon>Pseudomonadota</taxon>
        <taxon>Gammaproteobacteria</taxon>
        <taxon>Alteromonadales</taxon>
        <taxon>Pseudoalteromonadaceae</taxon>
        <taxon>Pseudoalteromonas</taxon>
    </lineage>
</organism>
<dbReference type="GO" id="GO:0009360">
    <property type="term" value="C:DNA polymerase III complex"/>
    <property type="evidence" value="ECO:0007669"/>
    <property type="project" value="TreeGrafter"/>
</dbReference>
<name>A0A0F4PX32_9GAMM</name>
<comment type="catalytic activity">
    <reaction evidence="3">
        <text>DNA(n) + a 2'-deoxyribonucleoside 5'-triphosphate = DNA(n+1) + diphosphate</text>
        <dbReference type="Rhea" id="RHEA:22508"/>
        <dbReference type="Rhea" id="RHEA-COMP:17339"/>
        <dbReference type="Rhea" id="RHEA-COMP:17340"/>
        <dbReference type="ChEBI" id="CHEBI:33019"/>
        <dbReference type="ChEBI" id="CHEBI:61560"/>
        <dbReference type="ChEBI" id="CHEBI:173112"/>
        <dbReference type="EC" id="2.7.7.7"/>
    </reaction>
</comment>
<dbReference type="RefSeq" id="WP_045978423.1">
    <property type="nucleotide sequence ID" value="NZ_CP023396.1"/>
</dbReference>
<proteinExistence type="predicted"/>
<dbReference type="Proteomes" id="UP000033664">
    <property type="component" value="Unassembled WGS sequence"/>
</dbReference>